<gene>
    <name evidence="4" type="ORF">Q5Y72_13850</name>
</gene>
<accession>A0ABT9JEB2</accession>
<dbReference type="PANTHER" id="PTHR30329:SF21">
    <property type="entry name" value="LIPOPROTEIN YIAD-RELATED"/>
    <property type="match status" value="1"/>
</dbReference>
<dbReference type="Gene3D" id="3.30.1330.60">
    <property type="entry name" value="OmpA-like domain"/>
    <property type="match status" value="1"/>
</dbReference>
<dbReference type="InterPro" id="IPR006665">
    <property type="entry name" value="OmpA-like"/>
</dbReference>
<proteinExistence type="predicted"/>
<dbReference type="PROSITE" id="PS51123">
    <property type="entry name" value="OMPA_2"/>
    <property type="match status" value="1"/>
</dbReference>
<comment type="caution">
    <text evidence="4">The sequence shown here is derived from an EMBL/GenBank/DDBJ whole genome shotgun (WGS) entry which is preliminary data.</text>
</comment>
<protein>
    <submittedName>
        <fullName evidence="4">OmpA family protein</fullName>
    </submittedName>
</protein>
<sequence length="723" mass="75879">MAQSRRRFSTALASLIVLSGAAGLCWWGADSAASFIEQRSREDVSLALATGGQDWAEVETDGLRVYLRGTAPNEVQRFRAMTQAASAVDASRIVDEMTVASAEALRPPDFKIELLRDGDGISLIGLVPATTDRADLVRVLKSETAAPKITDMLEAADYAVPEGWDAAMRFGLVAAQQAGRAKISIAPGRVHVTAIADSRAEKGRLETDLKRMRPAEVTLKTDISAPRPVIAPFTLRFLIDAEGARFDACAADNDAGRTRILDAAVRAGATGKPGCTLGLGAPAAEWADAAVASIEAVAELGAGTVTLSDADIALSAPAEVDQAQFDEVAGRLESRLPRVFSLQARKDRPEEADQGRPEFVASLAGDRALSMRGRITDARMRQAVDSFARSRFRQVQGALRSDSEVPGGWTVRVIAALEAMDGLASGTAEVTPDLIRLSGLSGDPDATERIAATLAERLGPGARYDLSLRYDRRLDPALDLPDGEECVRQLNIILSESEIGFEPSKSTIAGDPGPTLARMAEVMAECAEFQLEAGGHTDSQGSEGFNADLSRARAQALVAAMTEAGIDTANTSARGYGESQPIAANDTEAGREENRRIEFRLLSERPVRNTPLAAPVTLSGTTTSEPEGPAPRAPEAGAGHGAEGGAAAGGVEGPEGPPMPVPLAGPAMAPATVGVSEVFETLDEREEKIRLPVQTPDENTPRPSPRPGDAEAAAQAEGATGSE</sequence>
<dbReference type="SUPFAM" id="SSF103088">
    <property type="entry name" value="OmpA-like"/>
    <property type="match status" value="1"/>
</dbReference>
<feature type="domain" description="OmpA-like" evidence="3">
    <location>
        <begin position="488"/>
        <end position="605"/>
    </location>
</feature>
<name>A0ABT9JEB2_9RHOB</name>
<keyword evidence="5" id="KW-1185">Reference proteome</keyword>
<dbReference type="Proteomes" id="UP001224997">
    <property type="component" value="Unassembled WGS sequence"/>
</dbReference>
<keyword evidence="1" id="KW-0472">Membrane</keyword>
<dbReference type="Pfam" id="PF00691">
    <property type="entry name" value="OmpA"/>
    <property type="match status" value="1"/>
</dbReference>
<dbReference type="PANTHER" id="PTHR30329">
    <property type="entry name" value="STATOR ELEMENT OF FLAGELLAR MOTOR COMPLEX"/>
    <property type="match status" value="1"/>
</dbReference>
<dbReference type="Gene3D" id="3.40.1520.20">
    <property type="match status" value="1"/>
</dbReference>
<feature type="compositionally biased region" description="Low complexity" evidence="2">
    <location>
        <begin position="710"/>
        <end position="723"/>
    </location>
</feature>
<dbReference type="EMBL" id="JAVAMQ010000013">
    <property type="protein sequence ID" value="MDP5308170.1"/>
    <property type="molecule type" value="Genomic_DNA"/>
</dbReference>
<feature type="region of interest" description="Disordered" evidence="2">
    <location>
        <begin position="571"/>
        <end position="592"/>
    </location>
</feature>
<dbReference type="CDD" id="cd07185">
    <property type="entry name" value="OmpA_C-like"/>
    <property type="match status" value="1"/>
</dbReference>
<dbReference type="InterPro" id="IPR050330">
    <property type="entry name" value="Bact_OuterMem_StrucFunc"/>
</dbReference>
<organism evidence="4 5">
    <name type="scientific">Paracoccus spongiarum</name>
    <dbReference type="NCBI Taxonomy" id="3064387"/>
    <lineage>
        <taxon>Bacteria</taxon>
        <taxon>Pseudomonadati</taxon>
        <taxon>Pseudomonadota</taxon>
        <taxon>Alphaproteobacteria</taxon>
        <taxon>Rhodobacterales</taxon>
        <taxon>Paracoccaceae</taxon>
        <taxon>Paracoccus</taxon>
    </lineage>
</organism>
<dbReference type="RefSeq" id="WP_305964017.1">
    <property type="nucleotide sequence ID" value="NZ_JAVAMQ010000013.1"/>
</dbReference>
<evidence type="ECO:0000256" key="2">
    <source>
        <dbReference type="SAM" id="MobiDB-lite"/>
    </source>
</evidence>
<evidence type="ECO:0000313" key="4">
    <source>
        <dbReference type="EMBL" id="MDP5308170.1"/>
    </source>
</evidence>
<evidence type="ECO:0000313" key="5">
    <source>
        <dbReference type="Proteomes" id="UP001224997"/>
    </source>
</evidence>
<evidence type="ECO:0000256" key="1">
    <source>
        <dbReference type="PROSITE-ProRule" id="PRU00473"/>
    </source>
</evidence>
<reference evidence="4 5" key="1">
    <citation type="submission" date="2023-08" db="EMBL/GenBank/DDBJ databases">
        <authorList>
            <person name="Park J.-S."/>
        </authorList>
    </citation>
    <scope>NUCLEOTIDE SEQUENCE [LARGE SCALE GENOMIC DNA]</scope>
    <source>
        <strain evidence="4 5">2205BS29-5</strain>
    </source>
</reference>
<dbReference type="InterPro" id="IPR036737">
    <property type="entry name" value="OmpA-like_sf"/>
</dbReference>
<evidence type="ECO:0000259" key="3">
    <source>
        <dbReference type="PROSITE" id="PS51123"/>
    </source>
</evidence>
<feature type="region of interest" description="Disordered" evidence="2">
    <location>
        <begin position="608"/>
        <end position="723"/>
    </location>
</feature>
<feature type="compositionally biased region" description="Gly residues" evidence="2">
    <location>
        <begin position="638"/>
        <end position="653"/>
    </location>
</feature>